<dbReference type="PANTHER" id="PTHR23504">
    <property type="entry name" value="MAJOR FACILITATOR SUPERFAMILY DOMAIN-CONTAINING PROTEIN 10"/>
    <property type="match status" value="1"/>
</dbReference>
<proteinExistence type="predicted"/>
<feature type="non-terminal residue" evidence="9">
    <location>
        <position position="1"/>
    </location>
</feature>
<dbReference type="InterPro" id="IPR011701">
    <property type="entry name" value="MFS"/>
</dbReference>
<feature type="transmembrane region" description="Helical" evidence="7">
    <location>
        <begin position="412"/>
        <end position="433"/>
    </location>
</feature>
<gene>
    <name evidence="9" type="ORF">EJ08DRAFT_576711</name>
</gene>
<feature type="transmembrane region" description="Helical" evidence="7">
    <location>
        <begin position="183"/>
        <end position="205"/>
    </location>
</feature>
<comment type="caution">
    <text evidence="9">The sequence shown here is derived from an EMBL/GenBank/DDBJ whole genome shotgun (WGS) entry which is preliminary data.</text>
</comment>
<dbReference type="GO" id="GO:0022857">
    <property type="term" value="F:transmembrane transporter activity"/>
    <property type="evidence" value="ECO:0007669"/>
    <property type="project" value="InterPro"/>
</dbReference>
<reference evidence="9" key="1">
    <citation type="journal article" date="2020" name="Stud. Mycol.">
        <title>101 Dothideomycetes genomes: a test case for predicting lifestyles and emergence of pathogens.</title>
        <authorList>
            <person name="Haridas S."/>
            <person name="Albert R."/>
            <person name="Binder M."/>
            <person name="Bloem J."/>
            <person name="Labutti K."/>
            <person name="Salamov A."/>
            <person name="Andreopoulos B."/>
            <person name="Baker S."/>
            <person name="Barry K."/>
            <person name="Bills G."/>
            <person name="Bluhm B."/>
            <person name="Cannon C."/>
            <person name="Castanera R."/>
            <person name="Culley D."/>
            <person name="Daum C."/>
            <person name="Ezra D."/>
            <person name="Gonzalez J."/>
            <person name="Henrissat B."/>
            <person name="Kuo A."/>
            <person name="Liang C."/>
            <person name="Lipzen A."/>
            <person name="Lutzoni F."/>
            <person name="Magnuson J."/>
            <person name="Mondo S."/>
            <person name="Nolan M."/>
            <person name="Ohm R."/>
            <person name="Pangilinan J."/>
            <person name="Park H.-J."/>
            <person name="Ramirez L."/>
            <person name="Alfaro M."/>
            <person name="Sun H."/>
            <person name="Tritt A."/>
            <person name="Yoshinaga Y."/>
            <person name="Zwiers L.-H."/>
            <person name="Turgeon B."/>
            <person name="Goodwin S."/>
            <person name="Spatafora J."/>
            <person name="Crous P."/>
            <person name="Grigoriev I."/>
        </authorList>
    </citation>
    <scope>NUCLEOTIDE SEQUENCE</scope>
    <source>
        <strain evidence="9">CBS 130266</strain>
    </source>
</reference>
<dbReference type="InterPro" id="IPR020846">
    <property type="entry name" value="MFS_dom"/>
</dbReference>
<feature type="compositionally biased region" description="Polar residues" evidence="6">
    <location>
        <begin position="611"/>
        <end position="626"/>
    </location>
</feature>
<feature type="transmembrane region" description="Helical" evidence="7">
    <location>
        <begin position="296"/>
        <end position="316"/>
    </location>
</feature>
<feature type="region of interest" description="Disordered" evidence="6">
    <location>
        <begin position="512"/>
        <end position="552"/>
    </location>
</feature>
<feature type="compositionally biased region" description="Acidic residues" evidence="6">
    <location>
        <begin position="512"/>
        <end position="530"/>
    </location>
</feature>
<evidence type="ECO:0000256" key="5">
    <source>
        <dbReference type="ARBA" id="ARBA00023136"/>
    </source>
</evidence>
<comment type="subcellular location">
    <subcellularLocation>
        <location evidence="1">Membrane</location>
        <topology evidence="1">Multi-pass membrane protein</topology>
    </subcellularLocation>
</comment>
<name>A0A9P4NIW7_9PEZI</name>
<dbReference type="PROSITE" id="PS50850">
    <property type="entry name" value="MFS"/>
    <property type="match status" value="1"/>
</dbReference>
<keyword evidence="5 7" id="KW-0472">Membrane</keyword>
<keyword evidence="3 7" id="KW-0812">Transmembrane</keyword>
<dbReference type="AlphaFoldDB" id="A0A9P4NIW7"/>
<evidence type="ECO:0000256" key="1">
    <source>
        <dbReference type="ARBA" id="ARBA00004141"/>
    </source>
</evidence>
<dbReference type="EMBL" id="MU007083">
    <property type="protein sequence ID" value="KAF2423338.1"/>
    <property type="molecule type" value="Genomic_DNA"/>
</dbReference>
<keyword evidence="10" id="KW-1185">Reference proteome</keyword>
<feature type="transmembrane region" description="Helical" evidence="7">
    <location>
        <begin position="78"/>
        <end position="96"/>
    </location>
</feature>
<feature type="transmembrane region" description="Helical" evidence="7">
    <location>
        <begin position="349"/>
        <end position="368"/>
    </location>
</feature>
<feature type="non-terminal residue" evidence="9">
    <location>
        <position position="626"/>
    </location>
</feature>
<dbReference type="InterPro" id="IPR001958">
    <property type="entry name" value="Tet-R_TetA/multi-R_MdtG-like"/>
</dbReference>
<dbReference type="SUPFAM" id="SSF103473">
    <property type="entry name" value="MFS general substrate transporter"/>
    <property type="match status" value="1"/>
</dbReference>
<dbReference type="Pfam" id="PF07690">
    <property type="entry name" value="MFS_1"/>
    <property type="match status" value="2"/>
</dbReference>
<feature type="transmembrane region" description="Helical" evidence="7">
    <location>
        <begin position="45"/>
        <end position="66"/>
    </location>
</feature>
<evidence type="ECO:0000256" key="7">
    <source>
        <dbReference type="SAM" id="Phobius"/>
    </source>
</evidence>
<dbReference type="PRINTS" id="PR01035">
    <property type="entry name" value="TCRTETA"/>
</dbReference>
<feature type="compositionally biased region" description="Polar residues" evidence="6">
    <location>
        <begin position="534"/>
        <end position="548"/>
    </location>
</feature>
<dbReference type="Proteomes" id="UP000800235">
    <property type="component" value="Unassembled WGS sequence"/>
</dbReference>
<feature type="transmembrane region" description="Helical" evidence="7">
    <location>
        <begin position="477"/>
        <end position="500"/>
    </location>
</feature>
<dbReference type="CDD" id="cd17330">
    <property type="entry name" value="MFS_SLC46_TetA_like"/>
    <property type="match status" value="1"/>
</dbReference>
<evidence type="ECO:0000256" key="6">
    <source>
        <dbReference type="SAM" id="MobiDB-lite"/>
    </source>
</evidence>
<dbReference type="PANTHER" id="PTHR23504:SF8">
    <property type="entry name" value="TRANSPORTER, PUTATIVE (AFU_ORTHOLOGUE AFUA_1G03730)-RELATED"/>
    <property type="match status" value="1"/>
</dbReference>
<protein>
    <submittedName>
        <fullName evidence="9">MFS general substrate transporter</fullName>
    </submittedName>
</protein>
<evidence type="ECO:0000256" key="2">
    <source>
        <dbReference type="ARBA" id="ARBA00022448"/>
    </source>
</evidence>
<feature type="transmembrane region" description="Helical" evidence="7">
    <location>
        <begin position="102"/>
        <end position="122"/>
    </location>
</feature>
<evidence type="ECO:0000256" key="4">
    <source>
        <dbReference type="ARBA" id="ARBA00022989"/>
    </source>
</evidence>
<accession>A0A9P4NIW7</accession>
<feature type="transmembrane region" description="Helical" evidence="7">
    <location>
        <begin position="380"/>
        <end position="400"/>
    </location>
</feature>
<evidence type="ECO:0000259" key="8">
    <source>
        <dbReference type="PROSITE" id="PS50850"/>
    </source>
</evidence>
<evidence type="ECO:0000313" key="9">
    <source>
        <dbReference type="EMBL" id="KAF2423338.1"/>
    </source>
</evidence>
<organism evidence="9 10">
    <name type="scientific">Tothia fuscella</name>
    <dbReference type="NCBI Taxonomy" id="1048955"/>
    <lineage>
        <taxon>Eukaryota</taxon>
        <taxon>Fungi</taxon>
        <taxon>Dikarya</taxon>
        <taxon>Ascomycota</taxon>
        <taxon>Pezizomycotina</taxon>
        <taxon>Dothideomycetes</taxon>
        <taxon>Pleosporomycetidae</taxon>
        <taxon>Venturiales</taxon>
        <taxon>Cylindrosympodiaceae</taxon>
        <taxon>Tothia</taxon>
    </lineage>
</organism>
<feature type="transmembrane region" description="Helical" evidence="7">
    <location>
        <begin position="143"/>
        <end position="163"/>
    </location>
</feature>
<feature type="domain" description="Major facilitator superfamily (MFS) profile" evidence="8">
    <location>
        <begin position="9"/>
        <end position="504"/>
    </location>
</feature>
<dbReference type="InterPro" id="IPR036259">
    <property type="entry name" value="MFS_trans_sf"/>
</dbReference>
<feature type="region of interest" description="Disordered" evidence="6">
    <location>
        <begin position="571"/>
        <end position="626"/>
    </location>
</feature>
<keyword evidence="2" id="KW-0813">Transport</keyword>
<sequence length="626" mass="68377">SKRHLPVRQLTILAICRFAEPISLTSIFPYLPEMIESFHVPPSDIAFWAGTTSAVYSLSQCVTAIAWGRASDRFGRKYIILLGLLNTMITSLLWGFSTTLPMALTVRALSGAGNGNVGIIRTMVAEMCPWRELQPRAFSIMPLVYNVGSVLGPAFGGALSNPLGRKPEDDRGSRSSLLWKFPYALPNIVAACFFMVGITVGTLFLKETLASQKNKPDNGLVLGEKIKAALQSGMRRLRVIVRSWRGKRSEEEEPLLEDSTYSYVTTIKEEDNTADRDAQENEKPPKYREVLTRQTMLNLLVYTLLAMHSIAFDQLLPVFMHHPRYGTGIVESKLPFTFNKGFGIDSGSIGALFTIYGIVGIFYQFVIFPPMARHYGVLNCLRVVLIIMPLVYLLAPFSTLVPSVLGAEITLLLLWLVKGLCSTFAFPCSTILLTNSAPSLRVLGTINGIATSVSAIGRAAGPTVGGATFTWGTKNGFIIAPFWTLSLIAAVSTIPAWWLVEGHGFGDDNEIEEEEEEDLLDGDGDGDDEHESSTSKSVPISRENTISGPISRIMSHRNSVTSSVFTATDDEYDDEEEGLNGVGSQRLSGTRAVRKRRSSVPIGMGTGFRRMSSNLGQTRSGFGTGG</sequence>
<dbReference type="Gene3D" id="1.20.1250.20">
    <property type="entry name" value="MFS general substrate transporter like domains"/>
    <property type="match status" value="1"/>
</dbReference>
<evidence type="ECO:0000313" key="10">
    <source>
        <dbReference type="Proteomes" id="UP000800235"/>
    </source>
</evidence>
<feature type="transmembrane region" description="Helical" evidence="7">
    <location>
        <begin position="12"/>
        <end position="30"/>
    </location>
</feature>
<dbReference type="OrthoDB" id="10262656at2759"/>
<keyword evidence="4 7" id="KW-1133">Transmembrane helix</keyword>
<feature type="transmembrane region" description="Helical" evidence="7">
    <location>
        <begin position="440"/>
        <end position="457"/>
    </location>
</feature>
<dbReference type="GO" id="GO:0016020">
    <property type="term" value="C:membrane"/>
    <property type="evidence" value="ECO:0007669"/>
    <property type="project" value="UniProtKB-SubCell"/>
</dbReference>
<evidence type="ECO:0000256" key="3">
    <source>
        <dbReference type="ARBA" id="ARBA00022692"/>
    </source>
</evidence>